<feature type="transmembrane region" description="Helical" evidence="1">
    <location>
        <begin position="174"/>
        <end position="196"/>
    </location>
</feature>
<evidence type="ECO:0000313" key="2">
    <source>
        <dbReference type="EMBL" id="MCM8570588.1"/>
    </source>
</evidence>
<feature type="transmembrane region" description="Helical" evidence="1">
    <location>
        <begin position="12"/>
        <end position="28"/>
    </location>
</feature>
<keyword evidence="1" id="KW-0472">Membrane</keyword>
<dbReference type="EMBL" id="JAMSCK010000005">
    <property type="protein sequence ID" value="MCM8570588.1"/>
    <property type="molecule type" value="Genomic_DNA"/>
</dbReference>
<name>A0ABT0Z4C4_9FLAO</name>
<keyword evidence="1" id="KW-1133">Transmembrane helix</keyword>
<proteinExistence type="predicted"/>
<sequence>MWEVFIDNKLYPTYICELFAAIAGVYYLKKNPKRGKDDRLLVYYLVFIFIFDLLAITYGLYGFVYDFKYLEFIKGTPFESHIWIYNVLALITTTAYTVYFLMQLESTRMKKVLLILVWVFIITSIFSYLYGDAFFIGTSPYAYIFGAFLISFSIGVYYLELIRSERILKFYDELALYISIGLLLYKLSMTPLFIFQRYIGTNSDFDEIFNWILKAANIFMYSVFVFGFLRNAYREKREYKLTG</sequence>
<evidence type="ECO:0000256" key="1">
    <source>
        <dbReference type="SAM" id="Phobius"/>
    </source>
</evidence>
<feature type="transmembrane region" description="Helical" evidence="1">
    <location>
        <begin position="82"/>
        <end position="101"/>
    </location>
</feature>
<feature type="transmembrane region" description="Helical" evidence="1">
    <location>
        <begin position="142"/>
        <end position="162"/>
    </location>
</feature>
<feature type="transmembrane region" description="Helical" evidence="1">
    <location>
        <begin position="40"/>
        <end position="62"/>
    </location>
</feature>
<reference evidence="2" key="1">
    <citation type="submission" date="2022-06" db="EMBL/GenBank/DDBJ databases">
        <title>Gramella sediminis sp. nov., isolated from deep-sea sediment of the Indian Ocean.</title>
        <authorList>
            <person name="Yang L."/>
        </authorList>
    </citation>
    <scope>NUCLEOTIDE SEQUENCE</scope>
    <source>
        <strain evidence="2">HMD3159</strain>
    </source>
</reference>
<feature type="transmembrane region" description="Helical" evidence="1">
    <location>
        <begin position="208"/>
        <end position="229"/>
    </location>
</feature>
<protein>
    <recommendedName>
        <fullName evidence="4">Rhodopsin</fullName>
    </recommendedName>
</protein>
<gene>
    <name evidence="2" type="ORF">NE848_14425</name>
</gene>
<comment type="caution">
    <text evidence="2">The sequence shown here is derived from an EMBL/GenBank/DDBJ whole genome shotgun (WGS) entry which is preliminary data.</text>
</comment>
<evidence type="ECO:0008006" key="4">
    <source>
        <dbReference type="Google" id="ProtNLM"/>
    </source>
</evidence>
<keyword evidence="3" id="KW-1185">Reference proteome</keyword>
<evidence type="ECO:0000313" key="3">
    <source>
        <dbReference type="Proteomes" id="UP001155077"/>
    </source>
</evidence>
<keyword evidence="1" id="KW-0812">Transmembrane</keyword>
<dbReference type="RefSeq" id="WP_252114867.1">
    <property type="nucleotide sequence ID" value="NZ_JAMSCK010000005.1"/>
</dbReference>
<accession>A0ABT0Z4C4</accession>
<feature type="transmembrane region" description="Helical" evidence="1">
    <location>
        <begin position="113"/>
        <end position="130"/>
    </location>
</feature>
<organism evidence="2 3">
    <name type="scientific">Gramella jeungdoensis</name>
    <dbReference type="NCBI Taxonomy" id="708091"/>
    <lineage>
        <taxon>Bacteria</taxon>
        <taxon>Pseudomonadati</taxon>
        <taxon>Bacteroidota</taxon>
        <taxon>Flavobacteriia</taxon>
        <taxon>Flavobacteriales</taxon>
        <taxon>Flavobacteriaceae</taxon>
        <taxon>Christiangramia</taxon>
    </lineage>
</organism>
<dbReference type="Proteomes" id="UP001155077">
    <property type="component" value="Unassembled WGS sequence"/>
</dbReference>